<comment type="similarity">
    <text evidence="2 6">Belongs to the class-I pyridoxal-phosphate-dependent aminotransferase family.</text>
</comment>
<dbReference type="GO" id="GO:0030170">
    <property type="term" value="F:pyridoxal phosphate binding"/>
    <property type="evidence" value="ECO:0007669"/>
    <property type="project" value="InterPro"/>
</dbReference>
<accession>A0A1H4CJR5</accession>
<keyword evidence="8" id="KW-0456">Lyase</keyword>
<keyword evidence="9" id="KW-1185">Reference proteome</keyword>
<dbReference type="OrthoDB" id="9802872at2"/>
<dbReference type="InterPro" id="IPR050596">
    <property type="entry name" value="AspAT/PAT-like"/>
</dbReference>
<evidence type="ECO:0000313" key="9">
    <source>
        <dbReference type="Proteomes" id="UP000198951"/>
    </source>
</evidence>
<name>A0A1H4CJR5_9FLAO</name>
<dbReference type="GO" id="GO:0016829">
    <property type="term" value="F:lyase activity"/>
    <property type="evidence" value="ECO:0007669"/>
    <property type="project" value="UniProtKB-KW"/>
</dbReference>
<protein>
    <recommendedName>
        <fullName evidence="6">Aminotransferase</fullName>
        <ecNumber evidence="6">2.6.1.-</ecNumber>
    </recommendedName>
</protein>
<feature type="domain" description="Aminotransferase class I/classII large" evidence="7">
    <location>
        <begin position="27"/>
        <end position="382"/>
    </location>
</feature>
<comment type="cofactor">
    <cofactor evidence="1 6">
        <name>pyridoxal 5'-phosphate</name>
        <dbReference type="ChEBI" id="CHEBI:597326"/>
    </cofactor>
</comment>
<dbReference type="GO" id="GO:0006520">
    <property type="term" value="P:amino acid metabolic process"/>
    <property type="evidence" value="ECO:0007669"/>
    <property type="project" value="InterPro"/>
</dbReference>
<evidence type="ECO:0000259" key="7">
    <source>
        <dbReference type="Pfam" id="PF00155"/>
    </source>
</evidence>
<evidence type="ECO:0000256" key="4">
    <source>
        <dbReference type="ARBA" id="ARBA00022679"/>
    </source>
</evidence>
<dbReference type="Proteomes" id="UP000198951">
    <property type="component" value="Unassembled WGS sequence"/>
</dbReference>
<keyword evidence="3 6" id="KW-0032">Aminotransferase</keyword>
<sequence>MFQNNAIDFDLLKKRAYNLRWATVPEGVIPLTAADPDFKSAPEIAEAVAKFAKDRYFCYTPPEGLPEFKESIATYFQQRRNVPVQPEFAFPVDSAAFGIFLTCKAFLNIGDEAIIFDPVDFLFRYSIENVGGKAVSFAIPAGTSNVDFEEMEKLITKRTKMICLCNPLNPTGKVFSKSELTTLGKIACKHNLIILSDEIWSDIVFLPAVFTSIASINEEIRNQTITITGFSKSYGLAGLRIGAVIAHNQNHFKLLMDTSLHNSTVHGATVLSQVAASAALNECGYYLDNFVTHLTKVRSIIVDELNTIPGFNCIAPDGCYVAFTNITETKKTSQEIYELLLQDAKVAVVPGLKQWFGEGAEGHIRMSFATSEEVIYEAMNRIKTVLI</sequence>
<dbReference type="InterPro" id="IPR015424">
    <property type="entry name" value="PyrdxlP-dep_Trfase"/>
</dbReference>
<dbReference type="STRING" id="150146.SAMN05443667_10672"/>
<evidence type="ECO:0000256" key="3">
    <source>
        <dbReference type="ARBA" id="ARBA00022576"/>
    </source>
</evidence>
<evidence type="ECO:0000256" key="5">
    <source>
        <dbReference type="ARBA" id="ARBA00022898"/>
    </source>
</evidence>
<dbReference type="PROSITE" id="PS00105">
    <property type="entry name" value="AA_TRANSFER_CLASS_1"/>
    <property type="match status" value="1"/>
</dbReference>
<dbReference type="GO" id="GO:0008483">
    <property type="term" value="F:transaminase activity"/>
    <property type="evidence" value="ECO:0007669"/>
    <property type="project" value="UniProtKB-KW"/>
</dbReference>
<evidence type="ECO:0000313" key="8">
    <source>
        <dbReference type="EMBL" id="SEA60594.1"/>
    </source>
</evidence>
<dbReference type="InterPro" id="IPR004838">
    <property type="entry name" value="NHTrfase_class1_PyrdxlP-BS"/>
</dbReference>
<dbReference type="EC" id="2.6.1.-" evidence="6"/>
<gene>
    <name evidence="8" type="ORF">SAMN05443667_10672</name>
</gene>
<dbReference type="Gene3D" id="3.90.1150.10">
    <property type="entry name" value="Aspartate Aminotransferase, domain 1"/>
    <property type="match status" value="1"/>
</dbReference>
<keyword evidence="5" id="KW-0663">Pyridoxal phosphate</keyword>
<proteinExistence type="inferred from homology"/>
<dbReference type="PANTHER" id="PTHR46383:SF1">
    <property type="entry name" value="ASPARTATE AMINOTRANSFERASE"/>
    <property type="match status" value="1"/>
</dbReference>
<dbReference type="InterPro" id="IPR015422">
    <property type="entry name" value="PyrdxlP-dep_Trfase_small"/>
</dbReference>
<dbReference type="Pfam" id="PF00155">
    <property type="entry name" value="Aminotran_1_2"/>
    <property type="match status" value="1"/>
</dbReference>
<organism evidence="8 9">
    <name type="scientific">Flavobacterium gillisiae</name>
    <dbReference type="NCBI Taxonomy" id="150146"/>
    <lineage>
        <taxon>Bacteria</taxon>
        <taxon>Pseudomonadati</taxon>
        <taxon>Bacteroidota</taxon>
        <taxon>Flavobacteriia</taxon>
        <taxon>Flavobacteriales</taxon>
        <taxon>Flavobacteriaceae</taxon>
        <taxon>Flavobacterium</taxon>
    </lineage>
</organism>
<dbReference type="PANTHER" id="PTHR46383">
    <property type="entry name" value="ASPARTATE AMINOTRANSFERASE"/>
    <property type="match status" value="1"/>
</dbReference>
<keyword evidence="4 6" id="KW-0808">Transferase</keyword>
<dbReference type="SUPFAM" id="SSF53383">
    <property type="entry name" value="PLP-dependent transferases"/>
    <property type="match status" value="1"/>
</dbReference>
<evidence type="ECO:0000256" key="6">
    <source>
        <dbReference type="RuleBase" id="RU000481"/>
    </source>
</evidence>
<evidence type="ECO:0000256" key="1">
    <source>
        <dbReference type="ARBA" id="ARBA00001933"/>
    </source>
</evidence>
<reference evidence="9" key="1">
    <citation type="submission" date="2016-10" db="EMBL/GenBank/DDBJ databases">
        <authorList>
            <person name="Varghese N."/>
            <person name="Submissions S."/>
        </authorList>
    </citation>
    <scope>NUCLEOTIDE SEQUENCE [LARGE SCALE GENOMIC DNA]</scope>
    <source>
        <strain evidence="9">DSM 22376</strain>
    </source>
</reference>
<dbReference type="InterPro" id="IPR015421">
    <property type="entry name" value="PyrdxlP-dep_Trfase_major"/>
</dbReference>
<dbReference type="AlphaFoldDB" id="A0A1H4CJR5"/>
<dbReference type="CDD" id="cd00609">
    <property type="entry name" value="AAT_like"/>
    <property type="match status" value="1"/>
</dbReference>
<dbReference type="InterPro" id="IPR004839">
    <property type="entry name" value="Aminotransferase_I/II_large"/>
</dbReference>
<dbReference type="RefSeq" id="WP_091088792.1">
    <property type="nucleotide sequence ID" value="NZ_FNRD01000006.1"/>
</dbReference>
<dbReference type="Gene3D" id="3.40.640.10">
    <property type="entry name" value="Type I PLP-dependent aspartate aminotransferase-like (Major domain)"/>
    <property type="match status" value="1"/>
</dbReference>
<dbReference type="EMBL" id="FNRD01000006">
    <property type="protein sequence ID" value="SEA60594.1"/>
    <property type="molecule type" value="Genomic_DNA"/>
</dbReference>
<evidence type="ECO:0000256" key="2">
    <source>
        <dbReference type="ARBA" id="ARBA00007441"/>
    </source>
</evidence>